<evidence type="ECO:0008006" key="6">
    <source>
        <dbReference type="Google" id="ProtNLM"/>
    </source>
</evidence>
<dbReference type="KEGG" id="ssua:FPZ54_12010"/>
<dbReference type="PANTHER" id="PTHR13610">
    <property type="entry name" value="METHYLTRANSFERASE DOMAIN-CONTAINING PROTEIN"/>
    <property type="match status" value="1"/>
</dbReference>
<sequence length="93" mass="9473">MGIFLSRRALLVGAGCAATLGPTRARAGEAEVPYVPTPPEVVEGMLDMAGLKPGERLIDLGSGDGRIPRAAARRGATALGVEIDSGLVARAPH</sequence>
<evidence type="ECO:0000256" key="1">
    <source>
        <dbReference type="ARBA" id="ARBA00022603"/>
    </source>
</evidence>
<keyword evidence="3" id="KW-0949">S-adenosyl-L-methionine</keyword>
<dbReference type="InterPro" id="IPR029063">
    <property type="entry name" value="SAM-dependent_MTases_sf"/>
</dbReference>
<evidence type="ECO:0000256" key="3">
    <source>
        <dbReference type="ARBA" id="ARBA00022691"/>
    </source>
</evidence>
<dbReference type="AlphaFoldDB" id="A0A518RGW8"/>
<dbReference type="RefSeq" id="WP_145847521.1">
    <property type="nucleotide sequence ID" value="NZ_CP042239.1"/>
</dbReference>
<evidence type="ECO:0000256" key="2">
    <source>
        <dbReference type="ARBA" id="ARBA00022679"/>
    </source>
</evidence>
<dbReference type="GO" id="GO:0016279">
    <property type="term" value="F:protein-lysine N-methyltransferase activity"/>
    <property type="evidence" value="ECO:0007669"/>
    <property type="project" value="InterPro"/>
</dbReference>
<dbReference type="PANTHER" id="PTHR13610:SF11">
    <property type="entry name" value="METHYLTRANSFERASE DOMAIN-CONTAINING PROTEIN"/>
    <property type="match status" value="1"/>
</dbReference>
<name>A0A518RGW8_9SPHN</name>
<keyword evidence="1" id="KW-0489">Methyltransferase</keyword>
<accession>A0A518RGW8</accession>
<reference evidence="4 5" key="1">
    <citation type="submission" date="2019-07" db="EMBL/GenBank/DDBJ databases">
        <title>Sphingomonas alkalisoli sp. nov., isolated from rhizosphere soil of Suaedae salsa.</title>
        <authorList>
            <person name="Zhang H."/>
            <person name="Xu L."/>
            <person name="Zhang J.-X."/>
            <person name="Sun J.-Q."/>
        </authorList>
    </citation>
    <scope>NUCLEOTIDE SEQUENCE [LARGE SCALE GENOMIC DNA]</scope>
    <source>
        <strain evidence="4 5">XS-10</strain>
    </source>
</reference>
<organism evidence="4 5">
    <name type="scientific">Sphingomonas suaedae</name>
    <dbReference type="NCBI Taxonomy" id="2599297"/>
    <lineage>
        <taxon>Bacteria</taxon>
        <taxon>Pseudomonadati</taxon>
        <taxon>Pseudomonadota</taxon>
        <taxon>Alphaproteobacteria</taxon>
        <taxon>Sphingomonadales</taxon>
        <taxon>Sphingomonadaceae</taxon>
        <taxon>Sphingomonas</taxon>
    </lineage>
</organism>
<dbReference type="InterPro" id="IPR026170">
    <property type="entry name" value="FAM173A/B"/>
</dbReference>
<dbReference type="Proteomes" id="UP000318055">
    <property type="component" value="Chromosome"/>
</dbReference>
<dbReference type="SUPFAM" id="SSF53335">
    <property type="entry name" value="S-adenosyl-L-methionine-dependent methyltransferases"/>
    <property type="match status" value="1"/>
</dbReference>
<evidence type="ECO:0000313" key="5">
    <source>
        <dbReference type="Proteomes" id="UP000318055"/>
    </source>
</evidence>
<dbReference type="Gene3D" id="3.40.50.150">
    <property type="entry name" value="Vaccinia Virus protein VP39"/>
    <property type="match status" value="1"/>
</dbReference>
<dbReference type="GO" id="GO:0032259">
    <property type="term" value="P:methylation"/>
    <property type="evidence" value="ECO:0007669"/>
    <property type="project" value="UniProtKB-KW"/>
</dbReference>
<evidence type="ECO:0000313" key="4">
    <source>
        <dbReference type="EMBL" id="QDX26671.1"/>
    </source>
</evidence>
<keyword evidence="2" id="KW-0808">Transferase</keyword>
<proteinExistence type="predicted"/>
<keyword evidence="5" id="KW-1185">Reference proteome</keyword>
<gene>
    <name evidence="4" type="ORF">FPZ54_12010</name>
</gene>
<protein>
    <recommendedName>
        <fullName evidence="6">SAM-dependent methyltransferase</fullName>
    </recommendedName>
</protein>
<dbReference type="EMBL" id="CP042239">
    <property type="protein sequence ID" value="QDX26671.1"/>
    <property type="molecule type" value="Genomic_DNA"/>
</dbReference>